<keyword evidence="3" id="KW-1185">Reference proteome</keyword>
<reference evidence="2 3" key="1">
    <citation type="submission" date="2019-05" db="EMBL/GenBank/DDBJ databases">
        <title>Another draft genome of Portunus trituberculatus and its Hox gene families provides insights of decapod evolution.</title>
        <authorList>
            <person name="Jeong J.-H."/>
            <person name="Song I."/>
            <person name="Kim S."/>
            <person name="Choi T."/>
            <person name="Kim D."/>
            <person name="Ryu S."/>
            <person name="Kim W."/>
        </authorList>
    </citation>
    <scope>NUCLEOTIDE SEQUENCE [LARGE SCALE GENOMIC DNA]</scope>
    <source>
        <tissue evidence="2">Muscle</tissue>
    </source>
</reference>
<organism evidence="2 3">
    <name type="scientific">Portunus trituberculatus</name>
    <name type="common">Swimming crab</name>
    <name type="synonym">Neptunus trituberculatus</name>
    <dbReference type="NCBI Taxonomy" id="210409"/>
    <lineage>
        <taxon>Eukaryota</taxon>
        <taxon>Metazoa</taxon>
        <taxon>Ecdysozoa</taxon>
        <taxon>Arthropoda</taxon>
        <taxon>Crustacea</taxon>
        <taxon>Multicrustacea</taxon>
        <taxon>Malacostraca</taxon>
        <taxon>Eumalacostraca</taxon>
        <taxon>Eucarida</taxon>
        <taxon>Decapoda</taxon>
        <taxon>Pleocyemata</taxon>
        <taxon>Brachyura</taxon>
        <taxon>Eubrachyura</taxon>
        <taxon>Portunoidea</taxon>
        <taxon>Portunidae</taxon>
        <taxon>Portuninae</taxon>
        <taxon>Portunus</taxon>
    </lineage>
</organism>
<gene>
    <name evidence="2" type="ORF">E2C01_089545</name>
</gene>
<evidence type="ECO:0000256" key="1">
    <source>
        <dbReference type="SAM" id="Phobius"/>
    </source>
</evidence>
<name>A0A5B7JMN9_PORTR</name>
<sequence length="69" mass="7264">MEARTVTTYGAGLAVVVVVYYLVTSGKREDRGSLSSLPQACTPSSVITLPRSVAGRATTHLKVRSVSLV</sequence>
<dbReference type="AlphaFoldDB" id="A0A5B7JMN9"/>
<proteinExistence type="predicted"/>
<comment type="caution">
    <text evidence="2">The sequence shown here is derived from an EMBL/GenBank/DDBJ whole genome shotgun (WGS) entry which is preliminary data.</text>
</comment>
<keyword evidence="1" id="KW-0812">Transmembrane</keyword>
<keyword evidence="1" id="KW-0472">Membrane</keyword>
<accession>A0A5B7JMN9</accession>
<dbReference type="EMBL" id="VSRR010098290">
    <property type="protein sequence ID" value="MPC94378.1"/>
    <property type="molecule type" value="Genomic_DNA"/>
</dbReference>
<evidence type="ECO:0000313" key="3">
    <source>
        <dbReference type="Proteomes" id="UP000324222"/>
    </source>
</evidence>
<dbReference type="Proteomes" id="UP000324222">
    <property type="component" value="Unassembled WGS sequence"/>
</dbReference>
<keyword evidence="1" id="KW-1133">Transmembrane helix</keyword>
<feature type="transmembrane region" description="Helical" evidence="1">
    <location>
        <begin position="6"/>
        <end position="23"/>
    </location>
</feature>
<protein>
    <submittedName>
        <fullName evidence="2">Uncharacterized protein</fullName>
    </submittedName>
</protein>
<evidence type="ECO:0000313" key="2">
    <source>
        <dbReference type="EMBL" id="MPC94378.1"/>
    </source>
</evidence>